<evidence type="ECO:0000259" key="5">
    <source>
        <dbReference type="Pfam" id="PF00389"/>
    </source>
</evidence>
<dbReference type="GO" id="GO:0016618">
    <property type="term" value="F:hydroxypyruvate reductase [NAD(P)H] activity"/>
    <property type="evidence" value="ECO:0007669"/>
    <property type="project" value="TreeGrafter"/>
</dbReference>
<gene>
    <name evidence="7" type="ORF">ALOHA_HF4000APKG2098ctg29</name>
</gene>
<proteinExistence type="inferred from homology"/>
<evidence type="ECO:0000259" key="6">
    <source>
        <dbReference type="Pfam" id="PF02826"/>
    </source>
</evidence>
<dbReference type="PROSITE" id="PS00065">
    <property type="entry name" value="D_2_HYDROXYACID_DH_1"/>
    <property type="match status" value="1"/>
</dbReference>
<accession>B3TCR2</accession>
<dbReference type="FunFam" id="3.40.50.720:FF:000203">
    <property type="entry name" value="D-3-phosphoglycerate dehydrogenase (SerA)"/>
    <property type="match status" value="1"/>
</dbReference>
<dbReference type="PANTHER" id="PTHR10996:SF178">
    <property type="entry name" value="2-HYDROXYACID DEHYDROGENASE YGL185C-RELATED"/>
    <property type="match status" value="1"/>
</dbReference>
<feature type="domain" description="D-isomer specific 2-hydroxyacid dehydrogenase catalytic" evidence="5">
    <location>
        <begin position="4"/>
        <end position="317"/>
    </location>
</feature>
<evidence type="ECO:0000256" key="3">
    <source>
        <dbReference type="ARBA" id="ARBA00023027"/>
    </source>
</evidence>
<evidence type="ECO:0000256" key="4">
    <source>
        <dbReference type="RuleBase" id="RU003719"/>
    </source>
</evidence>
<dbReference type="AlphaFoldDB" id="B3TCR2"/>
<reference evidence="7" key="1">
    <citation type="journal article" date="2008" name="ISME J.">
        <title>Genomic patterns of recombination, clonal divergence and environment in marine microbial populations.</title>
        <authorList>
            <person name="Konstantinidis K.T."/>
            <person name="Delong E.F."/>
        </authorList>
    </citation>
    <scope>NUCLEOTIDE SEQUENCE</scope>
</reference>
<dbReference type="InterPro" id="IPR036291">
    <property type="entry name" value="NAD(P)-bd_dom_sf"/>
</dbReference>
<dbReference type="SUPFAM" id="SSF52283">
    <property type="entry name" value="Formate/glycerate dehydrogenase catalytic domain-like"/>
    <property type="match status" value="1"/>
</dbReference>
<dbReference type="GO" id="GO:0051287">
    <property type="term" value="F:NAD binding"/>
    <property type="evidence" value="ECO:0007669"/>
    <property type="project" value="InterPro"/>
</dbReference>
<dbReference type="SUPFAM" id="SSF51735">
    <property type="entry name" value="NAD(P)-binding Rossmann-fold domains"/>
    <property type="match status" value="1"/>
</dbReference>
<dbReference type="GO" id="GO:0005829">
    <property type="term" value="C:cytosol"/>
    <property type="evidence" value="ECO:0007669"/>
    <property type="project" value="TreeGrafter"/>
</dbReference>
<feature type="domain" description="D-isomer specific 2-hydroxyacid dehydrogenase NAD-binding" evidence="6">
    <location>
        <begin position="111"/>
        <end position="285"/>
    </location>
</feature>
<comment type="similarity">
    <text evidence="1 4">Belongs to the D-isomer specific 2-hydroxyacid dehydrogenase family.</text>
</comment>
<dbReference type="Pfam" id="PF00389">
    <property type="entry name" value="2-Hacid_dh"/>
    <property type="match status" value="1"/>
</dbReference>
<sequence>MTRILITRKLMKSSEDYALKIFDVKLNKEDKLLTKDELISKSSDCDGILSFITEKLDAGIISKLSDKVKIISNFAVGFGNIDIDAAKKRNIVITNTPDVLTDATAEIAMLVLLGAARRAKEGIEWTNKKNWEWSIDFLIGKQLTESRLGILGMGRIGRAIADRARAFGMKIHYYNRSRLDKNLEKDAIYHKSLESLISVSDFFSINCPATKETKHIINNKTIKHFPDGAVIANSARGDMIDDDAMVKALKSGKIFSLGLDVYNGEPNIHPEYSTLSNVFVLPHLGSATTKTRIAMGNLAVSNIEEFFKTGQCKNKIN</sequence>
<evidence type="ECO:0000313" key="7">
    <source>
        <dbReference type="EMBL" id="ABZ10371.1"/>
    </source>
</evidence>
<dbReference type="GO" id="GO:0030267">
    <property type="term" value="F:glyoxylate reductase (NADPH) activity"/>
    <property type="evidence" value="ECO:0007669"/>
    <property type="project" value="TreeGrafter"/>
</dbReference>
<organism evidence="7">
    <name type="scientific">uncultured marine bacterium HF4000_APKG2098</name>
    <dbReference type="NCBI Taxonomy" id="455614"/>
    <lineage>
        <taxon>Bacteria</taxon>
        <taxon>environmental samples</taxon>
    </lineage>
</organism>
<dbReference type="InterPro" id="IPR050223">
    <property type="entry name" value="D-isomer_2-hydroxyacid_DH"/>
</dbReference>
<evidence type="ECO:0000256" key="2">
    <source>
        <dbReference type="ARBA" id="ARBA00023002"/>
    </source>
</evidence>
<dbReference type="InterPro" id="IPR029753">
    <property type="entry name" value="D-isomer_DH_CS"/>
</dbReference>
<name>B3TCR2_9BACT</name>
<evidence type="ECO:0000256" key="1">
    <source>
        <dbReference type="ARBA" id="ARBA00005854"/>
    </source>
</evidence>
<dbReference type="InterPro" id="IPR006140">
    <property type="entry name" value="D-isomer_DH_NAD-bd"/>
</dbReference>
<dbReference type="InterPro" id="IPR006139">
    <property type="entry name" value="D-isomer_2_OHA_DH_cat_dom"/>
</dbReference>
<keyword evidence="2 4" id="KW-0560">Oxidoreductase</keyword>
<dbReference type="PROSITE" id="PS00670">
    <property type="entry name" value="D_2_HYDROXYACID_DH_2"/>
    <property type="match status" value="1"/>
</dbReference>
<dbReference type="Gene3D" id="3.40.50.720">
    <property type="entry name" value="NAD(P)-binding Rossmann-like Domain"/>
    <property type="match status" value="2"/>
</dbReference>
<dbReference type="InterPro" id="IPR029752">
    <property type="entry name" value="D-isomer_DH_CS1"/>
</dbReference>
<protein>
    <submittedName>
        <fullName evidence="7">Putative D-isomer specific 2-hydroxyacid dehydrogenase, NAD binding domain protein</fullName>
    </submittedName>
</protein>
<dbReference type="PANTHER" id="PTHR10996">
    <property type="entry name" value="2-HYDROXYACID DEHYDROGENASE-RELATED"/>
    <property type="match status" value="1"/>
</dbReference>
<dbReference type="CDD" id="cd05301">
    <property type="entry name" value="GDH"/>
    <property type="match status" value="1"/>
</dbReference>
<dbReference type="Pfam" id="PF02826">
    <property type="entry name" value="2-Hacid_dh_C"/>
    <property type="match status" value="1"/>
</dbReference>
<keyword evidence="3" id="KW-0520">NAD</keyword>
<dbReference type="EMBL" id="EU016673">
    <property type="protein sequence ID" value="ABZ10371.1"/>
    <property type="molecule type" value="Genomic_DNA"/>
</dbReference>